<sequence>MAPHDEEAYERVNMDEDHTNNNSNPYVDSAGYAHANPYAHDDNDDHDTPAGRYGAVPSQRSDLFNQDTEYTSGGGADLPSSPRRYSGAASRVSYSDEPAKFPPANYDRIGSMK</sequence>
<evidence type="ECO:0000313" key="3">
    <source>
        <dbReference type="Proteomes" id="UP000748025"/>
    </source>
</evidence>
<gene>
    <name evidence="2" type="ORF">E4U43_005528</name>
</gene>
<dbReference type="Proteomes" id="UP000748025">
    <property type="component" value="Unassembled WGS sequence"/>
</dbReference>
<dbReference type="AlphaFoldDB" id="A0A9P7N2H3"/>
<keyword evidence="3" id="KW-1185">Reference proteome</keyword>
<feature type="compositionally biased region" description="Polar residues" evidence="1">
    <location>
        <begin position="58"/>
        <end position="71"/>
    </location>
</feature>
<name>A0A9P7N2H3_9HYPO</name>
<reference evidence="2" key="1">
    <citation type="journal article" date="2020" name="bioRxiv">
        <title>Whole genome comparisons of ergot fungi reveals the divergence and evolution of species within the genus Claviceps are the result of varying mechanisms driving genome evolution and host range expansion.</title>
        <authorList>
            <person name="Wyka S.A."/>
            <person name="Mondo S.J."/>
            <person name="Liu M."/>
            <person name="Dettman J."/>
            <person name="Nalam V."/>
            <person name="Broders K.D."/>
        </authorList>
    </citation>
    <scope>NUCLEOTIDE SEQUENCE</scope>
    <source>
        <strain evidence="2">CCC 602</strain>
    </source>
</reference>
<organism evidence="2 3">
    <name type="scientific">Claviceps pusilla</name>
    <dbReference type="NCBI Taxonomy" id="123648"/>
    <lineage>
        <taxon>Eukaryota</taxon>
        <taxon>Fungi</taxon>
        <taxon>Dikarya</taxon>
        <taxon>Ascomycota</taxon>
        <taxon>Pezizomycotina</taxon>
        <taxon>Sordariomycetes</taxon>
        <taxon>Hypocreomycetidae</taxon>
        <taxon>Hypocreales</taxon>
        <taxon>Clavicipitaceae</taxon>
        <taxon>Claviceps</taxon>
    </lineage>
</organism>
<proteinExistence type="predicted"/>
<evidence type="ECO:0000256" key="1">
    <source>
        <dbReference type="SAM" id="MobiDB-lite"/>
    </source>
</evidence>
<feature type="region of interest" description="Disordered" evidence="1">
    <location>
        <begin position="1"/>
        <end position="113"/>
    </location>
</feature>
<protein>
    <submittedName>
        <fullName evidence="2">Uncharacterized protein</fullName>
    </submittedName>
</protein>
<accession>A0A9P7N2H3</accession>
<feature type="compositionally biased region" description="Basic and acidic residues" evidence="1">
    <location>
        <begin position="1"/>
        <end position="19"/>
    </location>
</feature>
<feature type="compositionally biased region" description="Basic and acidic residues" evidence="1">
    <location>
        <begin position="39"/>
        <end position="49"/>
    </location>
</feature>
<dbReference type="EMBL" id="SRPW01003654">
    <property type="protein sequence ID" value="KAG5986389.1"/>
    <property type="molecule type" value="Genomic_DNA"/>
</dbReference>
<dbReference type="OrthoDB" id="5284712at2759"/>
<evidence type="ECO:0000313" key="2">
    <source>
        <dbReference type="EMBL" id="KAG5986389.1"/>
    </source>
</evidence>
<comment type="caution">
    <text evidence="2">The sequence shown here is derived from an EMBL/GenBank/DDBJ whole genome shotgun (WGS) entry which is preliminary data.</text>
</comment>